<dbReference type="Pfam" id="PF00515">
    <property type="entry name" value="TPR_1"/>
    <property type="match status" value="1"/>
</dbReference>
<protein>
    <submittedName>
        <fullName evidence="3">Sulfotransferase</fullName>
    </submittedName>
</protein>
<dbReference type="InterPro" id="IPR027417">
    <property type="entry name" value="P-loop_NTPase"/>
</dbReference>
<accession>A0ABU2ZXI8</accession>
<keyword evidence="1" id="KW-0808">Transferase</keyword>
<organism evidence="3 4">
    <name type="scientific">Thalassotalea castellviae</name>
    <dbReference type="NCBI Taxonomy" id="3075612"/>
    <lineage>
        <taxon>Bacteria</taxon>
        <taxon>Pseudomonadati</taxon>
        <taxon>Pseudomonadota</taxon>
        <taxon>Gammaproteobacteria</taxon>
        <taxon>Alteromonadales</taxon>
        <taxon>Colwelliaceae</taxon>
        <taxon>Thalassotalea</taxon>
    </lineage>
</organism>
<reference evidence="3 4" key="1">
    <citation type="submission" date="2023-09" db="EMBL/GenBank/DDBJ databases">
        <authorList>
            <person name="Rey-Velasco X."/>
        </authorList>
    </citation>
    <scope>NUCLEOTIDE SEQUENCE [LARGE SCALE GENOMIC DNA]</scope>
    <source>
        <strain evidence="3 4">W431</strain>
    </source>
</reference>
<evidence type="ECO:0000256" key="2">
    <source>
        <dbReference type="PROSITE-ProRule" id="PRU00339"/>
    </source>
</evidence>
<keyword evidence="4" id="KW-1185">Reference proteome</keyword>
<evidence type="ECO:0000313" key="4">
    <source>
        <dbReference type="Proteomes" id="UP001266357"/>
    </source>
</evidence>
<proteinExistence type="predicted"/>
<dbReference type="InterPro" id="IPR019734">
    <property type="entry name" value="TPR_rpt"/>
</dbReference>
<dbReference type="SMART" id="SM00028">
    <property type="entry name" value="TPR"/>
    <property type="match status" value="5"/>
</dbReference>
<evidence type="ECO:0000256" key="1">
    <source>
        <dbReference type="ARBA" id="ARBA00022679"/>
    </source>
</evidence>
<dbReference type="PROSITE" id="PS50293">
    <property type="entry name" value="TPR_REGION"/>
    <property type="match status" value="1"/>
</dbReference>
<evidence type="ECO:0000313" key="3">
    <source>
        <dbReference type="EMBL" id="MDT0602631.1"/>
    </source>
</evidence>
<dbReference type="RefSeq" id="WP_311577205.1">
    <property type="nucleotide sequence ID" value="NZ_JAVRIF010000001.1"/>
</dbReference>
<feature type="repeat" description="TPR" evidence="2">
    <location>
        <begin position="81"/>
        <end position="114"/>
    </location>
</feature>
<gene>
    <name evidence="3" type="ORF">RM573_03395</name>
</gene>
<dbReference type="EMBL" id="JAVRIF010000001">
    <property type="protein sequence ID" value="MDT0602631.1"/>
    <property type="molecule type" value="Genomic_DNA"/>
</dbReference>
<dbReference type="SUPFAM" id="SSF52540">
    <property type="entry name" value="P-loop containing nucleoside triphosphate hydrolases"/>
    <property type="match status" value="1"/>
</dbReference>
<dbReference type="Proteomes" id="UP001266357">
    <property type="component" value="Unassembled WGS sequence"/>
</dbReference>
<comment type="caution">
    <text evidence="3">The sequence shown here is derived from an EMBL/GenBank/DDBJ whole genome shotgun (WGS) entry which is preliminary data.</text>
</comment>
<dbReference type="SUPFAM" id="SSF48452">
    <property type="entry name" value="TPR-like"/>
    <property type="match status" value="1"/>
</dbReference>
<keyword evidence="2" id="KW-0802">TPR repeat</keyword>
<dbReference type="PANTHER" id="PTHR12788">
    <property type="entry name" value="PROTEIN-TYROSINE SULFOTRANSFERASE 2"/>
    <property type="match status" value="1"/>
</dbReference>
<dbReference type="InterPro" id="IPR026634">
    <property type="entry name" value="TPST-like"/>
</dbReference>
<feature type="repeat" description="TPR" evidence="2">
    <location>
        <begin position="183"/>
        <end position="216"/>
    </location>
</feature>
<dbReference type="Pfam" id="PF13181">
    <property type="entry name" value="TPR_8"/>
    <property type="match status" value="1"/>
</dbReference>
<dbReference type="PANTHER" id="PTHR12788:SF10">
    <property type="entry name" value="PROTEIN-TYROSINE SULFOTRANSFERASE"/>
    <property type="match status" value="1"/>
</dbReference>
<name>A0ABU2ZXI8_9GAMM</name>
<dbReference type="Gene3D" id="3.40.50.300">
    <property type="entry name" value="P-loop containing nucleotide triphosphate hydrolases"/>
    <property type="match status" value="1"/>
</dbReference>
<dbReference type="PROSITE" id="PS50005">
    <property type="entry name" value="TPR"/>
    <property type="match status" value="2"/>
</dbReference>
<dbReference type="Pfam" id="PF13469">
    <property type="entry name" value="Sulfotransfer_3"/>
    <property type="match status" value="1"/>
</dbReference>
<dbReference type="Pfam" id="PF13432">
    <property type="entry name" value="TPR_16"/>
    <property type="match status" value="1"/>
</dbReference>
<dbReference type="InterPro" id="IPR011990">
    <property type="entry name" value="TPR-like_helical_dom_sf"/>
</dbReference>
<dbReference type="Gene3D" id="1.25.40.10">
    <property type="entry name" value="Tetratricopeptide repeat domain"/>
    <property type="match status" value="1"/>
</dbReference>
<sequence>MHFNNQPTITPQQREGLQKAEKAISTGNLSLAEIEFRKLVESHIQLPQVYSQLALICAKTNRIEEAKSLWTFSLKIVPNFPDALLGLGDICKFERNFKQAIHYYQQVLNVNPKISLGHLNLSYCYLQIGKLDESEQSCLKALTITPNFLQGEEHLGQIYIAKGELDKAKALCAKQIKVNNRNVKAIYTLGNILKSQGKLDEAKTYYQQAIAIHPEYSQAHFTFATINKYADSQDPHIALMLEQYNKTNLPVDNKIQLAFALAKAYEDLQDYAQAFLFLKTGNDLRYARNNYTIESDEAFISNIINTFTKDSVDKAKLTPETSSKPIFIIGMPRSGTTLVEKILASHSKVHGAGELEHFFKLSTEGFLTENNNFLFSPLDQYPKEKLANIAREYLKQLESIDSDADYITDKLPFNMLMVGFIKLAFPNAKIIHCVRNAKDNCLSIYKKNFTTDNYRFAYNLKTLGQFHRLYQKLMQHWHENFPESIYDIEYEALIKNPDVEIKKLVQACDLDWQEACLNFHRTEAVIKTASAYQVRQPIYDTSVGLWQKYQENITELLEELAVDEK</sequence>